<keyword evidence="1" id="KW-0472">Membrane</keyword>
<feature type="transmembrane region" description="Helical" evidence="1">
    <location>
        <begin position="142"/>
        <end position="163"/>
    </location>
</feature>
<dbReference type="Proteomes" id="UP000595009">
    <property type="component" value="Chromosome"/>
</dbReference>
<dbReference type="AlphaFoldDB" id="A0A7M1NY51"/>
<keyword evidence="1" id="KW-0812">Transmembrane</keyword>
<evidence type="ECO:0000313" key="2">
    <source>
        <dbReference type="EMBL" id="QOR17104.1"/>
    </source>
</evidence>
<accession>A0A7M1NY51</accession>
<keyword evidence="1" id="KW-1133">Transmembrane helix</keyword>
<gene>
    <name evidence="2" type="ORF">INP94_09615</name>
</gene>
<evidence type="ECO:0000313" key="3">
    <source>
        <dbReference type="Proteomes" id="UP000595009"/>
    </source>
</evidence>
<sequence length="231" mass="27359">MGVDEFFIKKADRKLKELDAVELILCRLKQNDNSIFRHKAYEILFKKSVSYIEIEYLDLIMKKYKDKNKAFRCLISSYPYIDRNVKDEIKEKVGNNCFNKLKPKCYYNSMYFIFSLVSLTIFCFFPQYLYQELFIKVFSSKGLCLLISYSLSSIIAIPLFCIAKDMVDKLSAISNLEWLSNKSNKIEDLDSLKFNDYSDNNESPCYMRKEEINTSSFMDKFKQFCSKVIHF</sequence>
<evidence type="ECO:0000256" key="1">
    <source>
        <dbReference type="SAM" id="Phobius"/>
    </source>
</evidence>
<feature type="transmembrane region" description="Helical" evidence="1">
    <location>
        <begin position="110"/>
        <end position="130"/>
    </location>
</feature>
<dbReference type="RefSeq" id="WP_197543481.1">
    <property type="nucleotide sequence ID" value="NZ_CP063120.1"/>
</dbReference>
<protein>
    <submittedName>
        <fullName evidence="2">Uncharacterized protein</fullName>
    </submittedName>
</protein>
<dbReference type="EMBL" id="CP063120">
    <property type="protein sequence ID" value="QOR17104.1"/>
    <property type="molecule type" value="Genomic_DNA"/>
</dbReference>
<reference evidence="2 3" key="1">
    <citation type="submission" date="2020-10" db="EMBL/GenBank/DDBJ databases">
        <title>Genomic diversity and antimicrobial resistance of Haemophilus colonising the airways of young children with cystic fibrosis.</title>
        <authorList>
            <person name="Watts S.C."/>
            <person name="Judd L.M."/>
            <person name="Carzino R."/>
            <person name="Ranganathan S."/>
            <person name="Holt K.E."/>
        </authorList>
    </citation>
    <scope>NUCLEOTIDE SEQUENCE [LARGE SCALE GENOMIC DNA]</scope>
    <source>
        <strain evidence="2 3">M1C137_2</strain>
    </source>
</reference>
<organism evidence="2 3">
    <name type="scientific">Haemophilus parainfluenzae</name>
    <dbReference type="NCBI Taxonomy" id="729"/>
    <lineage>
        <taxon>Bacteria</taxon>
        <taxon>Pseudomonadati</taxon>
        <taxon>Pseudomonadota</taxon>
        <taxon>Gammaproteobacteria</taxon>
        <taxon>Pasteurellales</taxon>
        <taxon>Pasteurellaceae</taxon>
        <taxon>Haemophilus</taxon>
    </lineage>
</organism>
<name>A0A7M1NY51_HAEPA</name>
<proteinExistence type="predicted"/>